<feature type="region of interest" description="Disordered" evidence="11">
    <location>
        <begin position="192"/>
        <end position="213"/>
    </location>
</feature>
<feature type="compositionally biased region" description="Basic and acidic residues" evidence="11">
    <location>
        <begin position="1188"/>
        <end position="1243"/>
    </location>
</feature>
<dbReference type="GO" id="GO:0008270">
    <property type="term" value="F:zinc ion binding"/>
    <property type="evidence" value="ECO:0007669"/>
    <property type="project" value="UniProtKB-KW"/>
</dbReference>
<feature type="compositionally biased region" description="Basic residues" evidence="11">
    <location>
        <begin position="593"/>
        <end position="604"/>
    </location>
</feature>
<keyword evidence="5" id="KW-0862">Zinc</keyword>
<feature type="region of interest" description="Disordered" evidence="11">
    <location>
        <begin position="452"/>
        <end position="619"/>
    </location>
</feature>
<feature type="compositionally biased region" description="Low complexity" evidence="11">
    <location>
        <begin position="195"/>
        <end position="212"/>
    </location>
</feature>
<evidence type="ECO:0000256" key="10">
    <source>
        <dbReference type="SAM" id="Coils"/>
    </source>
</evidence>
<feature type="compositionally biased region" description="Basic and acidic residues" evidence="11">
    <location>
        <begin position="985"/>
        <end position="998"/>
    </location>
</feature>
<keyword evidence="3" id="KW-0677">Repeat</keyword>
<evidence type="ECO:0000256" key="5">
    <source>
        <dbReference type="ARBA" id="ARBA00022833"/>
    </source>
</evidence>
<feature type="compositionally biased region" description="Basic residues" evidence="11">
    <location>
        <begin position="1330"/>
        <end position="1347"/>
    </location>
</feature>
<dbReference type="GO" id="GO:0071038">
    <property type="term" value="P:TRAMP-dependent tRNA surveillance pathway"/>
    <property type="evidence" value="ECO:0007669"/>
    <property type="project" value="TreeGrafter"/>
</dbReference>
<evidence type="ECO:0000313" key="14">
    <source>
        <dbReference type="RefSeq" id="XP_025831479.1"/>
    </source>
</evidence>
<name>A0A7F5R688_AGRPL</name>
<feature type="compositionally biased region" description="Basic and acidic residues" evidence="11">
    <location>
        <begin position="1598"/>
        <end position="1609"/>
    </location>
</feature>
<feature type="compositionally biased region" description="Polar residues" evidence="11">
    <location>
        <begin position="1530"/>
        <end position="1546"/>
    </location>
</feature>
<dbReference type="GeneID" id="108741556"/>
<feature type="domain" description="CCHC-type" evidence="12">
    <location>
        <begin position="879"/>
        <end position="893"/>
    </location>
</feature>
<dbReference type="RefSeq" id="XP_025831480.1">
    <property type="nucleotide sequence ID" value="XM_025975695.1"/>
</dbReference>
<feature type="region of interest" description="Disordered" evidence="11">
    <location>
        <begin position="153"/>
        <end position="176"/>
    </location>
</feature>
<feature type="coiled-coil region" evidence="10">
    <location>
        <begin position="255"/>
        <end position="303"/>
    </location>
</feature>
<feature type="compositionally biased region" description="Basic residues" evidence="11">
    <location>
        <begin position="551"/>
        <end position="560"/>
    </location>
</feature>
<comment type="subcellular location">
    <subcellularLocation>
        <location evidence="1">Nucleus</location>
    </subcellularLocation>
</comment>
<evidence type="ECO:0000256" key="9">
    <source>
        <dbReference type="PROSITE-ProRule" id="PRU00047"/>
    </source>
</evidence>
<dbReference type="PANTHER" id="PTHR46543">
    <property type="entry name" value="ZINC FINGER CCHC DOMAIN-CONTAINING PROTEIN 7"/>
    <property type="match status" value="1"/>
</dbReference>
<feature type="compositionally biased region" description="Polar residues" evidence="11">
    <location>
        <begin position="1273"/>
        <end position="1294"/>
    </location>
</feature>
<feature type="compositionally biased region" description="Basic and acidic residues" evidence="11">
    <location>
        <begin position="1103"/>
        <end position="1155"/>
    </location>
</feature>
<protein>
    <recommendedName>
        <fullName evidence="7">Zinc finger CCHC domain-containing protein 7</fullName>
    </recommendedName>
    <alternativeName>
        <fullName evidence="8">TRAMP-like complex RNA-binding factor ZCCHC7</fullName>
    </alternativeName>
</protein>
<keyword evidence="13" id="KW-1185">Reference proteome</keyword>
<evidence type="ECO:0000256" key="1">
    <source>
        <dbReference type="ARBA" id="ARBA00004123"/>
    </source>
</evidence>
<evidence type="ECO:0000256" key="11">
    <source>
        <dbReference type="SAM" id="MobiDB-lite"/>
    </source>
</evidence>
<dbReference type="GO" id="GO:0071037">
    <property type="term" value="P:nuclear polyadenylation-dependent snRNA catabolic process"/>
    <property type="evidence" value="ECO:0007669"/>
    <property type="project" value="TreeGrafter"/>
</dbReference>
<feature type="compositionally biased region" description="Basic and acidic residues" evidence="11">
    <location>
        <begin position="1299"/>
        <end position="1309"/>
    </location>
</feature>
<feature type="compositionally biased region" description="Polar residues" evidence="11">
    <location>
        <begin position="1310"/>
        <end position="1329"/>
    </location>
</feature>
<dbReference type="SMART" id="SM00343">
    <property type="entry name" value="ZnF_C2HC"/>
    <property type="match status" value="4"/>
</dbReference>
<keyword evidence="4 9" id="KW-0863">Zinc-finger</keyword>
<feature type="region of interest" description="Disordered" evidence="11">
    <location>
        <begin position="1273"/>
        <end position="1397"/>
    </location>
</feature>
<sequence>MADIESNTEIDIEDLEAHLYGQIYHSTLSEEIDMESQNSSRDFELNRLNSKKSNRYYENPDINVVPQPYQPNRFIDLRNSSSVDDQTGGMHKKFYNHQNNLYNYQNPPYNETYSNTCQQFILPGSPGINNIVVIPPAPTQCFSTAFHPLFNKSNKKKRAKPKKKLKPENPAQTTFKEHRKQNKVLTPITGQIQANKTTNNNNNKTQSNSKVNGSSNLDIVVLSDSNDSDVEEVILEKPIIYISSNEDDNIEEFGLQECSMKATENEEEAQEKEDKGTCKGIQVKAENQEMKKAEKNANSETDNEDDVIVLVEESVEQEIIEVEDTKDSNCSADVTITIEEKSQIARIENEEINNPLVDVTNDFLDGVQLSQHCFNFQLHGSDFYCSKSTSQLKSNVNNEAYETESSCSTVDIPIKSNAINDIGFDAPSKEVFDEPNLESFANFITPKRKLDVDSTTESSKLKRKKSKSQKAKPLENQNDSNNEEWKLENKKKLKVAQDVIGSDEDEEKSPKKKKKGKSKEHCDEIRELLDIESEHGSSIIPLELPESGTPKPKKKKKRKNEKNAEKFPNEQTLVNVIDQNNDIEEEPQTSVSSKKRKRKNKQVVKKADSDTVKPDKNQVREHGIVSVEFTNDSDSDISIYTVDYESDNNSNSNLSFCTIADTGVACNIQEDDDSFDEFRSISDVGEDIEVVNVNLLQEKHPLKRTEGHPEKKQFSDFWDNNMKKFYCESWGHENFSVSECQKFMSDDPSFWKILDRDRYLCFQPRGPRCRSCRQWGHLTYRCPNKSNFLVCNLCGGKGHMEPRCPNKICTSCGQQMNYFTTYCSRCKGFMNVICNICNMRGHPTKMCPDLWRRYHLTTKEGPVVSPESDLVKPFHKRWCSGCGSQGHFEHDCKYYNRSHSATLLAIQSYEPVYEPMKKSPGKRKQENEGSLSKKKQLKTSHYQIDKNKGETGSKGNFSDSGSKLDEVEKFRGEKKKNQQEIGKTPTEEDVKSKERKQQEAVLKSKNKNKKEHRKQKAVEKSKQYKEQGTSKSQDKIHKETVTKRKDKNIEEETSDVANKVNDALKLVEQIVVVRSTDVKTHEQEILNAEADKQEEANSTVQYKKNENSESLEINHNKAGPKSKEMEKQKDVLNFEESHKGETARSSEKNDEKEESQSQEENQENISIDNIDQLEITVKFNRQNDEEETKNQEAETKSKENNSQDEVSKSPKENQNEEVISKHNEMIKHNEGNSEEIHEEKSEYGEIIRQEETLHSQKEAIKKVNEIIIVEEVSTLQEKSQSGISTNIEQQGTSNDQEEASAHHPEKASINDKNSTQETYKAIENSQPLTKKQRKKLAKAQKKLLKLHQKIEPQSQQKSQSQQKTQPQQQQPQSKNNKKNKKPRQVQTTNRPGLLGDPSNFLINPWAPFVAPAFNSPLFYPPGTGHLQNHNFYGSPFQTNNYQLPFHANLQNLLSGNSIFSSPAFLHANPFMQSQMGQGQPNLGHVQPHVRREQPNMGQGLANVGQEQPNVRQGQPNVGQCQPYTGAPQPNIAQESPNVEQGPPNSNIQMFEVNNEREETVGVMSTIDLTEPDREVNNLVNTGRDRMVQEVDLTSTSGDETKGNERDKRNVVNSTDLPRPQMNDATPDDPFTICLSAFESSLMKRARGKIFMRDLSTTYGITYRFQEKKKMVITGNIDDNIFDMIKAEVHDYLRVHHESGGNYPLPTNYSDAKMVIKECFDFLAPFERLSYPFAQLLRLNNRGSRHPSIVLKMTRTIISINRIFIAKLLLKDGRKHMDILRNRLLKGGNQEGEINGPEWDTLNQSYNHVFQNDTDELLCIEFLSNLPTNIVPKQLSDDIWKAFVNLKKEDRNSIHFLLNNREACACAKNLFHFMDADGQQSMKKQKKTLWKK</sequence>
<dbReference type="GO" id="GO:0071035">
    <property type="term" value="P:nuclear polyadenylation-dependent rRNA catabolic process"/>
    <property type="evidence" value="ECO:0007669"/>
    <property type="project" value="TreeGrafter"/>
</dbReference>
<dbReference type="OrthoDB" id="7608935at2759"/>
<dbReference type="PROSITE" id="PS50158">
    <property type="entry name" value="ZF_CCHC"/>
    <property type="match status" value="1"/>
</dbReference>
<dbReference type="GO" id="GO:0071031">
    <property type="term" value="P:nuclear mRNA surveillance of mRNA 3'-end processing"/>
    <property type="evidence" value="ECO:0007669"/>
    <property type="project" value="TreeGrafter"/>
</dbReference>
<proteinExistence type="predicted"/>
<dbReference type="Gene3D" id="4.10.60.10">
    <property type="entry name" value="Zinc finger, CCHC-type"/>
    <property type="match status" value="2"/>
</dbReference>
<feature type="compositionally biased region" description="Basic and acidic residues" evidence="11">
    <location>
        <begin position="1016"/>
        <end position="1025"/>
    </location>
</feature>
<feature type="region of interest" description="Disordered" evidence="11">
    <location>
        <begin position="1590"/>
        <end position="1627"/>
    </location>
</feature>
<dbReference type="GO" id="GO:0003723">
    <property type="term" value="F:RNA binding"/>
    <property type="evidence" value="ECO:0007669"/>
    <property type="project" value="TreeGrafter"/>
</dbReference>
<gene>
    <name evidence="14 15" type="primary">LOC108741556</name>
</gene>
<keyword evidence="10" id="KW-0175">Coiled coil</keyword>
<dbReference type="KEGG" id="apln:108741556"/>
<keyword evidence="2" id="KW-0479">Metal-binding</keyword>
<feature type="compositionally biased region" description="Low complexity" evidence="11">
    <location>
        <begin position="1351"/>
        <end position="1374"/>
    </location>
</feature>
<feature type="compositionally biased region" description="Basic and acidic residues" evidence="11">
    <location>
        <begin position="1032"/>
        <end position="1050"/>
    </location>
</feature>
<feature type="region of interest" description="Disordered" evidence="11">
    <location>
        <begin position="1506"/>
        <end position="1546"/>
    </location>
</feature>
<evidence type="ECO:0000256" key="8">
    <source>
        <dbReference type="ARBA" id="ARBA00043023"/>
    </source>
</evidence>
<feature type="compositionally biased region" description="Polar residues" evidence="11">
    <location>
        <begin position="1506"/>
        <end position="1522"/>
    </location>
</feature>
<dbReference type="Proteomes" id="UP000192223">
    <property type="component" value="Unplaced"/>
</dbReference>
<feature type="compositionally biased region" description="Basic and acidic residues" evidence="11">
    <location>
        <begin position="605"/>
        <end position="619"/>
    </location>
</feature>
<dbReference type="InterPro" id="IPR051644">
    <property type="entry name" value="TRAMP_AT-DNA-binding"/>
</dbReference>
<evidence type="ECO:0000256" key="7">
    <source>
        <dbReference type="ARBA" id="ARBA00041190"/>
    </source>
</evidence>
<feature type="compositionally biased region" description="Basic residues" evidence="11">
    <location>
        <begin position="1004"/>
        <end position="1015"/>
    </location>
</feature>
<feature type="region of interest" description="Disordered" evidence="11">
    <location>
        <begin position="914"/>
        <end position="1243"/>
    </location>
</feature>
<dbReference type="SUPFAM" id="SSF57756">
    <property type="entry name" value="Retrovirus zinc finger-like domains"/>
    <property type="match status" value="1"/>
</dbReference>
<dbReference type="PANTHER" id="PTHR46543:SF1">
    <property type="entry name" value="ZINC FINGER CCHC DOMAIN-CONTAINING PROTEIN 7"/>
    <property type="match status" value="1"/>
</dbReference>
<evidence type="ECO:0000313" key="15">
    <source>
        <dbReference type="RefSeq" id="XP_025831480.1"/>
    </source>
</evidence>
<dbReference type="GO" id="GO:0031499">
    <property type="term" value="C:TRAMP complex"/>
    <property type="evidence" value="ECO:0007669"/>
    <property type="project" value="TreeGrafter"/>
</dbReference>
<evidence type="ECO:0000256" key="4">
    <source>
        <dbReference type="ARBA" id="ARBA00022771"/>
    </source>
</evidence>
<feature type="compositionally biased region" description="Basic and acidic residues" evidence="11">
    <location>
        <begin position="962"/>
        <end position="978"/>
    </location>
</feature>
<evidence type="ECO:0000259" key="12">
    <source>
        <dbReference type="PROSITE" id="PS50158"/>
    </source>
</evidence>
<dbReference type="InterPro" id="IPR036875">
    <property type="entry name" value="Znf_CCHC_sf"/>
</dbReference>
<dbReference type="GO" id="GO:0071036">
    <property type="term" value="P:nuclear polyadenylation-dependent snoRNA catabolic process"/>
    <property type="evidence" value="ECO:0007669"/>
    <property type="project" value="TreeGrafter"/>
</dbReference>
<keyword evidence="6" id="KW-0539">Nucleus</keyword>
<organism evidence="13 14">
    <name type="scientific">Agrilus planipennis</name>
    <name type="common">Emerald ash borer</name>
    <name type="synonym">Agrilus marcopoli</name>
    <dbReference type="NCBI Taxonomy" id="224129"/>
    <lineage>
        <taxon>Eukaryota</taxon>
        <taxon>Metazoa</taxon>
        <taxon>Ecdysozoa</taxon>
        <taxon>Arthropoda</taxon>
        <taxon>Hexapoda</taxon>
        <taxon>Insecta</taxon>
        <taxon>Pterygota</taxon>
        <taxon>Neoptera</taxon>
        <taxon>Endopterygota</taxon>
        <taxon>Coleoptera</taxon>
        <taxon>Polyphaga</taxon>
        <taxon>Elateriformia</taxon>
        <taxon>Buprestoidea</taxon>
        <taxon>Buprestidae</taxon>
        <taxon>Agrilinae</taxon>
        <taxon>Agrilus</taxon>
    </lineage>
</organism>
<feature type="compositionally biased region" description="Basic residues" evidence="11">
    <location>
        <begin position="461"/>
        <end position="470"/>
    </location>
</feature>
<feature type="compositionally biased region" description="Polar residues" evidence="11">
    <location>
        <begin position="569"/>
        <end position="580"/>
    </location>
</feature>
<evidence type="ECO:0000256" key="2">
    <source>
        <dbReference type="ARBA" id="ARBA00022723"/>
    </source>
</evidence>
<feature type="compositionally biased region" description="Basic and acidic residues" evidence="11">
    <location>
        <begin position="1076"/>
        <end position="1095"/>
    </location>
</feature>
<feature type="compositionally biased region" description="Basic residues" evidence="11">
    <location>
        <begin position="153"/>
        <end position="165"/>
    </location>
</feature>
<dbReference type="RefSeq" id="XP_025831479.1">
    <property type="nucleotide sequence ID" value="XM_025975694.1"/>
</dbReference>
<feature type="compositionally biased region" description="Basic and acidic residues" evidence="11">
    <location>
        <begin position="519"/>
        <end position="535"/>
    </location>
</feature>
<dbReference type="InterPro" id="IPR001878">
    <property type="entry name" value="Znf_CCHC"/>
</dbReference>
<evidence type="ECO:0000256" key="6">
    <source>
        <dbReference type="ARBA" id="ARBA00023242"/>
    </source>
</evidence>
<evidence type="ECO:0000313" key="13">
    <source>
        <dbReference type="Proteomes" id="UP000192223"/>
    </source>
</evidence>
<accession>A0A7F5R688</accession>
<evidence type="ECO:0000256" key="3">
    <source>
        <dbReference type="ARBA" id="ARBA00022737"/>
    </source>
</evidence>
<dbReference type="GO" id="GO:0071039">
    <property type="term" value="P:nuclear polyadenylation-dependent CUT catabolic process"/>
    <property type="evidence" value="ECO:0007669"/>
    <property type="project" value="TreeGrafter"/>
</dbReference>
<reference evidence="14 15" key="1">
    <citation type="submission" date="2025-04" db="UniProtKB">
        <authorList>
            <consortium name="RefSeq"/>
        </authorList>
    </citation>
    <scope>IDENTIFICATION</scope>
    <source>
        <tissue evidence="14 15">Entire body</tissue>
    </source>
</reference>